<feature type="transmembrane region" description="Helical" evidence="18">
    <location>
        <begin position="604"/>
        <end position="627"/>
    </location>
</feature>
<evidence type="ECO:0000313" key="20">
    <source>
        <dbReference type="EMBL" id="CAD5118939.1"/>
    </source>
</evidence>
<dbReference type="InterPro" id="IPR032628">
    <property type="entry name" value="AC_N"/>
</dbReference>
<dbReference type="GO" id="GO:0035556">
    <property type="term" value="P:intracellular signal transduction"/>
    <property type="evidence" value="ECO:0007669"/>
    <property type="project" value="InterPro"/>
</dbReference>
<keyword evidence="8" id="KW-0547">Nucleotide-binding</keyword>
<keyword evidence="7" id="KW-0677">Repeat</keyword>
<dbReference type="InterPro" id="IPR018297">
    <property type="entry name" value="A/G_cyclase_CS"/>
</dbReference>
<evidence type="ECO:0000256" key="18">
    <source>
        <dbReference type="SAM" id="Phobius"/>
    </source>
</evidence>
<dbReference type="EC" id="4.6.1.1" evidence="4"/>
<dbReference type="GO" id="GO:0007189">
    <property type="term" value="P:adenylate cyclase-activating G protein-coupled receptor signaling pathway"/>
    <property type="evidence" value="ECO:0007669"/>
    <property type="project" value="TreeGrafter"/>
</dbReference>
<feature type="domain" description="Guanylate cyclase" evidence="19">
    <location>
        <begin position="839"/>
        <end position="981"/>
    </location>
</feature>
<dbReference type="Proteomes" id="UP000549394">
    <property type="component" value="Unassembled WGS sequence"/>
</dbReference>
<feature type="transmembrane region" description="Helical" evidence="18">
    <location>
        <begin position="639"/>
        <end position="657"/>
    </location>
</feature>
<dbReference type="GO" id="GO:0004016">
    <property type="term" value="F:adenylate cyclase activity"/>
    <property type="evidence" value="ECO:0007669"/>
    <property type="project" value="UniProtKB-EC"/>
</dbReference>
<dbReference type="GO" id="GO:0006171">
    <property type="term" value="P:cAMP biosynthetic process"/>
    <property type="evidence" value="ECO:0007669"/>
    <property type="project" value="UniProtKB-KW"/>
</dbReference>
<organism evidence="20 21">
    <name type="scientific">Dimorphilus gyrociliatus</name>
    <dbReference type="NCBI Taxonomy" id="2664684"/>
    <lineage>
        <taxon>Eukaryota</taxon>
        <taxon>Metazoa</taxon>
        <taxon>Spiralia</taxon>
        <taxon>Lophotrochozoa</taxon>
        <taxon>Annelida</taxon>
        <taxon>Polychaeta</taxon>
        <taxon>Polychaeta incertae sedis</taxon>
        <taxon>Dinophilidae</taxon>
        <taxon>Dimorphilus</taxon>
    </lineage>
</organism>
<evidence type="ECO:0000256" key="17">
    <source>
        <dbReference type="SAM" id="MobiDB-lite"/>
    </source>
</evidence>
<dbReference type="SMART" id="SM00044">
    <property type="entry name" value="CYCc"/>
    <property type="match status" value="2"/>
</dbReference>
<name>A0A7I8VRM7_9ANNE</name>
<comment type="caution">
    <text evidence="20">The sequence shown here is derived from an EMBL/GenBank/DDBJ whole genome shotgun (WGS) entry which is preliminary data.</text>
</comment>
<keyword evidence="15 16" id="KW-0456">Lyase</keyword>
<comment type="cofactor">
    <cofactor evidence="2">
        <name>Mg(2+)</name>
        <dbReference type="ChEBI" id="CHEBI:18420"/>
    </cofactor>
</comment>
<dbReference type="GO" id="GO:0005886">
    <property type="term" value="C:plasma membrane"/>
    <property type="evidence" value="ECO:0007669"/>
    <property type="project" value="TreeGrafter"/>
</dbReference>
<dbReference type="CDD" id="cd07302">
    <property type="entry name" value="CHD"/>
    <property type="match status" value="2"/>
</dbReference>
<evidence type="ECO:0000256" key="4">
    <source>
        <dbReference type="ARBA" id="ARBA00012201"/>
    </source>
</evidence>
<dbReference type="SUPFAM" id="SSF55073">
    <property type="entry name" value="Nucleotide cyclase"/>
    <property type="match status" value="2"/>
</dbReference>
<keyword evidence="9" id="KW-0067">ATP-binding</keyword>
<feature type="domain" description="Guanylate cyclase" evidence="19">
    <location>
        <begin position="281"/>
        <end position="408"/>
    </location>
</feature>
<evidence type="ECO:0000256" key="13">
    <source>
        <dbReference type="ARBA" id="ARBA00023136"/>
    </source>
</evidence>
<dbReference type="EMBL" id="CAJFCJ010000009">
    <property type="protein sequence ID" value="CAD5118939.1"/>
    <property type="molecule type" value="Genomic_DNA"/>
</dbReference>
<sequence>MESERLVQQNSGDNVASLLRRMKLFSRKEAFESPKLRQLYAQYMWPTRRRALIILLIVLMIPSALIASLTVVYTKQATVTDVFHLASCVLSVCLIVALSRASPSQIACLSYACLALVVAWVVISLPVSWSSDHRRRMTTADGVWQCVIALLLIYTLVPASGLVGISLGIVLPVTHTLTAVLSASSLHLWRELVANCILFISANVVGVVVHSRTEHSRRKAFKGMRDCIEMRLDMKEENERLEKLLSSVLPNHIAMEVKKDVLSPRQGMFHKVYIQLHEEVSILFADIVGFTALAGQCSAGELVKILNELFSRFDQLAKENHCHRIKILGDCYYCVSGLIEPRPDHARCAVTMGLDMIDAISAVRDALEIDLDMRVGIHTGRVLSGVLGLRKWQYDVWSDDVTIANRMESTGSPGRVHISSATLEHLHDEYCVEPSLAYQHDKLLMSKGVVTYFIVPSRLDERKADPTFFSKTNRRQRRLSFKSVSSCIVQLLSAIKLNAETPLSDVFEVAGKRLRTNRGRNSRQSKAFDKIDEELKQTLASTTNDFYGEKMKQTFPFILIFQDHDLEKRFQAEQADWFGSGMVCSLLILICCACLQALVLPRTIILLVIFLISFSWTTVVLILYLAGQIQCLTCGMSRVWVVRMMIAIFSLLLIDLLNQVNVLCCAEGNHGSISAEFASLSSDQSHLSCFIPTYATLSAILGFLAFCVFVQIPAYIRLIILAIKSCGFVLFHQYTHAALYRQFDERMQPEIPSKIFNTIILLHTVLVFYLIARQQESTHRIDFLWKRQADGETQEMAALRAINRKILCNLLPAHVADDFLRYQPYSHCSLYSQDYACVGVMFASIPNFSDFYTELDANNQGLECMRVLNEIIADFDELIEEKEFQNVTKIKTIGSTYMAAAGLLSHPDMEATPGAIECLLSILDISLAFRDKLHQFNENSYNNFSLKIGINVGPVIAGVIGARKPQYDIWGNTVNVASRMESTGVPGYTQVTQDVVTLTQHRFKFRCRGPVRVKGKGTMITHFLLSKRSTSSAENTPTSPLSLLAASSVPNYSTNLLSPNDAALSSSVPNRINPYEGVEPLLSPRFNNKKRKNLTLPNTSAIRNLSQSPDLPTVHYRNAAASTLRSISEDDESKNNRKKEMHVSASDPTDLGLQQRLRGWMNVKPKLSNPEAENARIKNVPVASIAPHYENVSDVRSVSSDEASRQPFRYRYPIFPRFPHTQSPTRRQVAHVSPVVVRNPAFQRQYSLPEKSILSNIDASSSSSHSQDNIHVFKNFSPSSPPPPPPPSVPLSPSPRATPSSNTPSDTASSVVHVPQAVPSPTRPAAPPFQVKRRLKVPQTQRLCRSLDYIPSDGEDGNSRASSVRNSVDVDQLRIARKLADDARSLSSFNSEISRSDPSGVHSCDYESEYDNYRPGMASDEDYFHLDPISDIDLDLYDDVNLDDVTVSDSFSIDFPGKLNKKITEV</sequence>
<dbReference type="InterPro" id="IPR001054">
    <property type="entry name" value="A/G_cyclase"/>
</dbReference>
<evidence type="ECO:0000256" key="11">
    <source>
        <dbReference type="ARBA" id="ARBA00022989"/>
    </source>
</evidence>
<keyword evidence="13 18" id="KW-0472">Membrane</keyword>
<evidence type="ECO:0000256" key="7">
    <source>
        <dbReference type="ARBA" id="ARBA00022737"/>
    </source>
</evidence>
<evidence type="ECO:0000256" key="9">
    <source>
        <dbReference type="ARBA" id="ARBA00022840"/>
    </source>
</evidence>
<keyword evidence="21" id="KW-1185">Reference proteome</keyword>
<comment type="catalytic activity">
    <reaction evidence="1">
        <text>ATP = 3',5'-cyclic AMP + diphosphate</text>
        <dbReference type="Rhea" id="RHEA:15389"/>
        <dbReference type="ChEBI" id="CHEBI:30616"/>
        <dbReference type="ChEBI" id="CHEBI:33019"/>
        <dbReference type="ChEBI" id="CHEBI:58165"/>
        <dbReference type="EC" id="4.6.1.1"/>
    </reaction>
</comment>
<feature type="transmembrane region" description="Helical" evidence="18">
    <location>
        <begin position="51"/>
        <end position="72"/>
    </location>
</feature>
<keyword evidence="10" id="KW-0460">Magnesium</keyword>
<feature type="compositionally biased region" description="Polar residues" evidence="17">
    <location>
        <begin position="1297"/>
        <end position="1310"/>
    </location>
</feature>
<evidence type="ECO:0000256" key="3">
    <source>
        <dbReference type="ARBA" id="ARBA00004141"/>
    </source>
</evidence>
<evidence type="ECO:0000256" key="16">
    <source>
        <dbReference type="RuleBase" id="RU000405"/>
    </source>
</evidence>
<comment type="subcellular location">
    <subcellularLocation>
        <location evidence="3">Membrane</location>
        <topology evidence="3">Multi-pass membrane protein</topology>
    </subcellularLocation>
</comment>
<dbReference type="PROSITE" id="PS50125">
    <property type="entry name" value="GUANYLATE_CYCLASE_2"/>
    <property type="match status" value="2"/>
</dbReference>
<dbReference type="Pfam" id="PF16214">
    <property type="entry name" value="AC_N"/>
    <property type="match status" value="1"/>
</dbReference>
<feature type="transmembrane region" description="Helical" evidence="18">
    <location>
        <begin position="146"/>
        <end position="172"/>
    </location>
</feature>
<feature type="transmembrane region" description="Helical" evidence="18">
    <location>
        <begin position="192"/>
        <end position="209"/>
    </location>
</feature>
<evidence type="ECO:0000259" key="19">
    <source>
        <dbReference type="PROSITE" id="PS50125"/>
    </source>
</evidence>
<dbReference type="OrthoDB" id="2107370at2759"/>
<accession>A0A7I8VRM7</accession>
<feature type="transmembrane region" description="Helical" evidence="18">
    <location>
        <begin position="690"/>
        <end position="710"/>
    </location>
</feature>
<evidence type="ECO:0000256" key="1">
    <source>
        <dbReference type="ARBA" id="ARBA00001593"/>
    </source>
</evidence>
<evidence type="ECO:0000256" key="2">
    <source>
        <dbReference type="ARBA" id="ARBA00001946"/>
    </source>
</evidence>
<evidence type="ECO:0000256" key="15">
    <source>
        <dbReference type="ARBA" id="ARBA00023239"/>
    </source>
</evidence>
<feature type="region of interest" description="Disordered" evidence="17">
    <location>
        <begin position="1123"/>
        <end position="1148"/>
    </location>
</feature>
<keyword evidence="12" id="KW-0115">cAMP biosynthesis</keyword>
<dbReference type="PANTHER" id="PTHR45627:SF26">
    <property type="entry name" value="ADENYLATE CYCLASE TYPE 1"/>
    <property type="match status" value="1"/>
</dbReference>
<feature type="transmembrane region" description="Helical" evidence="18">
    <location>
        <begin position="755"/>
        <end position="772"/>
    </location>
</feature>
<evidence type="ECO:0000256" key="12">
    <source>
        <dbReference type="ARBA" id="ARBA00022998"/>
    </source>
</evidence>
<feature type="transmembrane region" description="Helical" evidence="18">
    <location>
        <begin position="577"/>
        <end position="598"/>
    </location>
</feature>
<reference evidence="20 21" key="1">
    <citation type="submission" date="2020-08" db="EMBL/GenBank/DDBJ databases">
        <authorList>
            <person name="Hejnol A."/>
        </authorList>
    </citation>
    <scope>NUCLEOTIDE SEQUENCE [LARGE SCALE GENOMIC DNA]</scope>
</reference>
<evidence type="ECO:0000256" key="10">
    <source>
        <dbReference type="ARBA" id="ARBA00022842"/>
    </source>
</evidence>
<keyword evidence="14" id="KW-0325">Glycoprotein</keyword>
<feature type="compositionally biased region" description="Pro residues" evidence="17">
    <location>
        <begin position="1279"/>
        <end position="1293"/>
    </location>
</feature>
<keyword evidence="6" id="KW-0479">Metal-binding</keyword>
<dbReference type="FunFam" id="3.30.70.1230:FF:000001">
    <property type="entry name" value="Adenylate cyclase"/>
    <property type="match status" value="1"/>
</dbReference>
<feature type="transmembrane region" description="Helical" evidence="18">
    <location>
        <begin position="104"/>
        <end position="125"/>
    </location>
</feature>
<keyword evidence="11 18" id="KW-1133">Transmembrane helix</keyword>
<dbReference type="FunFam" id="3.30.70.1230:FF:000014">
    <property type="entry name" value="adenylate cyclase type 9"/>
    <property type="match status" value="1"/>
</dbReference>
<dbReference type="Gene3D" id="3.30.70.1230">
    <property type="entry name" value="Nucleotide cyclase"/>
    <property type="match status" value="2"/>
</dbReference>
<dbReference type="PANTHER" id="PTHR45627">
    <property type="entry name" value="ADENYLATE CYCLASE TYPE 1"/>
    <property type="match status" value="1"/>
</dbReference>
<dbReference type="GO" id="GO:0046872">
    <property type="term" value="F:metal ion binding"/>
    <property type="evidence" value="ECO:0007669"/>
    <property type="project" value="UniProtKB-KW"/>
</dbReference>
<evidence type="ECO:0000256" key="6">
    <source>
        <dbReference type="ARBA" id="ARBA00022723"/>
    </source>
</evidence>
<dbReference type="PROSITE" id="PS00452">
    <property type="entry name" value="GUANYLATE_CYCLASE_1"/>
    <property type="match status" value="2"/>
</dbReference>
<keyword evidence="5 18" id="KW-0812">Transmembrane</keyword>
<evidence type="ECO:0000313" key="21">
    <source>
        <dbReference type="Proteomes" id="UP000549394"/>
    </source>
</evidence>
<proteinExistence type="inferred from homology"/>
<comment type="similarity">
    <text evidence="16">Belongs to the adenylyl cyclase class-4/guanylyl cyclase family.</text>
</comment>
<dbReference type="InterPro" id="IPR029787">
    <property type="entry name" value="Nucleotide_cyclase"/>
</dbReference>
<dbReference type="GO" id="GO:0005524">
    <property type="term" value="F:ATP binding"/>
    <property type="evidence" value="ECO:0007669"/>
    <property type="project" value="UniProtKB-KW"/>
</dbReference>
<dbReference type="Pfam" id="PF00211">
    <property type="entry name" value="Guanylate_cyc"/>
    <property type="match status" value="2"/>
</dbReference>
<feature type="region of interest" description="Disordered" evidence="17">
    <location>
        <begin position="1258"/>
        <end position="1337"/>
    </location>
</feature>
<protein>
    <recommendedName>
        <fullName evidence="4">adenylate cyclase</fullName>
        <ecNumber evidence="4">4.6.1.1</ecNumber>
    </recommendedName>
</protein>
<evidence type="ECO:0000256" key="8">
    <source>
        <dbReference type="ARBA" id="ARBA00022741"/>
    </source>
</evidence>
<evidence type="ECO:0000256" key="14">
    <source>
        <dbReference type="ARBA" id="ARBA00023180"/>
    </source>
</evidence>
<gene>
    <name evidence="20" type="ORF">DGYR_LOCUS7240</name>
</gene>
<evidence type="ECO:0000256" key="5">
    <source>
        <dbReference type="ARBA" id="ARBA00022692"/>
    </source>
</evidence>